<protein>
    <recommendedName>
        <fullName evidence="4 14">Vitamin B12-dependent ribonucleotide reductase</fullName>
        <ecNumber evidence="3 14">1.17.4.1</ecNumber>
    </recommendedName>
</protein>
<dbReference type="SMART" id="SM00530">
    <property type="entry name" value="HTH_XRE"/>
    <property type="match status" value="1"/>
</dbReference>
<dbReference type="CDD" id="cd00093">
    <property type="entry name" value="HTH_XRE"/>
    <property type="match status" value="1"/>
</dbReference>
<keyword evidence="10" id="KW-1015">Disulfide bond</keyword>
<dbReference type="InterPro" id="IPR024434">
    <property type="entry name" value="TSCPD_dom"/>
</dbReference>
<evidence type="ECO:0000256" key="10">
    <source>
        <dbReference type="ARBA" id="ARBA00023157"/>
    </source>
</evidence>
<evidence type="ECO:0000256" key="5">
    <source>
        <dbReference type="ARBA" id="ARBA00022628"/>
    </source>
</evidence>
<comment type="function">
    <text evidence="12 14">Catalyzes the reduction of ribonucleotides to deoxyribonucleotides. May function to provide a pool of deoxyribonucleotide precursors for DNA repair during oxygen limitation and/or for immediate growth after restoration of oxygen.</text>
</comment>
<keyword evidence="7 14" id="KW-0547">Nucleotide-binding</keyword>
<evidence type="ECO:0000256" key="6">
    <source>
        <dbReference type="ARBA" id="ARBA00022634"/>
    </source>
</evidence>
<dbReference type="Pfam" id="PF12637">
    <property type="entry name" value="TSCPD"/>
    <property type="match status" value="1"/>
</dbReference>
<comment type="cofactor">
    <cofactor evidence="1 14">
        <name>adenosylcob(III)alamin</name>
        <dbReference type="ChEBI" id="CHEBI:18408"/>
    </cofactor>
</comment>
<dbReference type="InterPro" id="IPR001387">
    <property type="entry name" value="Cro/C1-type_HTH"/>
</dbReference>
<evidence type="ECO:0000256" key="2">
    <source>
        <dbReference type="ARBA" id="ARBA00007405"/>
    </source>
</evidence>
<gene>
    <name evidence="17" type="ORF">SAMN05444336_102639</name>
</gene>
<dbReference type="Pfam" id="PF02867">
    <property type="entry name" value="Ribonuc_red_lgC"/>
    <property type="match status" value="1"/>
</dbReference>
<keyword evidence="6 14" id="KW-0237">DNA synthesis</keyword>
<dbReference type="InterPro" id="IPR013509">
    <property type="entry name" value="RNR_lsu_N"/>
</dbReference>
<dbReference type="GO" id="GO:0005524">
    <property type="term" value="F:ATP binding"/>
    <property type="evidence" value="ECO:0007669"/>
    <property type="project" value="InterPro"/>
</dbReference>
<dbReference type="SUPFAM" id="SSF47413">
    <property type="entry name" value="lambda repressor-like DNA-binding domains"/>
    <property type="match status" value="1"/>
</dbReference>
<proteinExistence type="inferred from homology"/>
<reference evidence="17 18" key="1">
    <citation type="submission" date="2016-10" db="EMBL/GenBank/DDBJ databases">
        <authorList>
            <person name="de Groot N.N."/>
        </authorList>
    </citation>
    <scope>NUCLEOTIDE SEQUENCE [LARGE SCALE GENOMIC DNA]</scope>
    <source>
        <strain evidence="17 18">DSM 17890</strain>
    </source>
</reference>
<keyword evidence="18" id="KW-1185">Reference proteome</keyword>
<keyword evidence="9" id="KW-0215">Deoxyribonucleotide synthesis</keyword>
<dbReference type="Pfam" id="PF00317">
    <property type="entry name" value="Ribonuc_red_lgN"/>
    <property type="match status" value="1"/>
</dbReference>
<evidence type="ECO:0000256" key="3">
    <source>
        <dbReference type="ARBA" id="ARBA00012274"/>
    </source>
</evidence>
<evidence type="ECO:0000313" key="18">
    <source>
        <dbReference type="Proteomes" id="UP000199118"/>
    </source>
</evidence>
<dbReference type="GO" id="GO:0009263">
    <property type="term" value="P:deoxyribonucleotide biosynthetic process"/>
    <property type="evidence" value="ECO:0007669"/>
    <property type="project" value="UniProtKB-KW"/>
</dbReference>
<comment type="catalytic activity">
    <reaction evidence="13 14">
        <text>a 2'-deoxyribonucleoside 5'-diphosphate + [thioredoxin]-disulfide + H2O = a ribonucleoside 5'-diphosphate + [thioredoxin]-dithiol</text>
        <dbReference type="Rhea" id="RHEA:23252"/>
        <dbReference type="Rhea" id="RHEA-COMP:10698"/>
        <dbReference type="Rhea" id="RHEA-COMP:10700"/>
        <dbReference type="ChEBI" id="CHEBI:15377"/>
        <dbReference type="ChEBI" id="CHEBI:29950"/>
        <dbReference type="ChEBI" id="CHEBI:50058"/>
        <dbReference type="ChEBI" id="CHEBI:57930"/>
        <dbReference type="ChEBI" id="CHEBI:73316"/>
        <dbReference type="EC" id="1.17.4.1"/>
    </reaction>
</comment>
<dbReference type="InterPro" id="IPR050862">
    <property type="entry name" value="RdRp_reductase_class-2"/>
</dbReference>
<keyword evidence="5 14" id="KW-0846">Cobalamin</keyword>
<evidence type="ECO:0000256" key="14">
    <source>
        <dbReference type="RuleBase" id="RU364064"/>
    </source>
</evidence>
<evidence type="ECO:0000313" key="17">
    <source>
        <dbReference type="EMBL" id="SDW88870.1"/>
    </source>
</evidence>
<dbReference type="CDD" id="cd02888">
    <property type="entry name" value="RNR_II_dimer"/>
    <property type="match status" value="1"/>
</dbReference>
<dbReference type="AlphaFoldDB" id="A0A1H2X7L6"/>
<evidence type="ECO:0000256" key="9">
    <source>
        <dbReference type="ARBA" id="ARBA00023116"/>
    </source>
</evidence>
<evidence type="ECO:0000256" key="15">
    <source>
        <dbReference type="SAM" id="MobiDB-lite"/>
    </source>
</evidence>
<dbReference type="Pfam" id="PF13560">
    <property type="entry name" value="HTH_31"/>
    <property type="match status" value="1"/>
</dbReference>
<keyword evidence="11 14" id="KW-0170">Cobalt</keyword>
<dbReference type="Gene3D" id="3.20.70.20">
    <property type="match status" value="1"/>
</dbReference>
<name>A0A1H2X7L6_9RHOB</name>
<dbReference type="OrthoDB" id="9762933at2"/>
<dbReference type="InterPro" id="IPR013344">
    <property type="entry name" value="RNR_NrdJ/NrdZ"/>
</dbReference>
<evidence type="ECO:0000259" key="16">
    <source>
        <dbReference type="PROSITE" id="PS50943"/>
    </source>
</evidence>
<evidence type="ECO:0000256" key="1">
    <source>
        <dbReference type="ARBA" id="ARBA00001922"/>
    </source>
</evidence>
<organism evidence="17 18">
    <name type="scientific">Albimonas donghaensis</name>
    <dbReference type="NCBI Taxonomy" id="356660"/>
    <lineage>
        <taxon>Bacteria</taxon>
        <taxon>Pseudomonadati</taxon>
        <taxon>Pseudomonadota</taxon>
        <taxon>Alphaproteobacteria</taxon>
        <taxon>Rhodobacterales</taxon>
        <taxon>Paracoccaceae</taxon>
        <taxon>Albimonas</taxon>
    </lineage>
</organism>
<dbReference type="Gene3D" id="1.10.260.40">
    <property type="entry name" value="lambda repressor-like DNA-binding domains"/>
    <property type="match status" value="1"/>
</dbReference>
<dbReference type="SUPFAM" id="SSF51998">
    <property type="entry name" value="PFL-like glycyl radical enzymes"/>
    <property type="match status" value="1"/>
</dbReference>
<keyword evidence="8 14" id="KW-0560">Oxidoreductase</keyword>
<dbReference type="InterPro" id="IPR010982">
    <property type="entry name" value="Lambda_DNA-bd_dom_sf"/>
</dbReference>
<dbReference type="RefSeq" id="WP_092680850.1">
    <property type="nucleotide sequence ID" value="NZ_FNMZ01000002.1"/>
</dbReference>
<dbReference type="GO" id="GO:0003677">
    <property type="term" value="F:DNA binding"/>
    <property type="evidence" value="ECO:0007669"/>
    <property type="project" value="InterPro"/>
</dbReference>
<evidence type="ECO:0000256" key="7">
    <source>
        <dbReference type="ARBA" id="ARBA00022741"/>
    </source>
</evidence>
<evidence type="ECO:0000256" key="4">
    <source>
        <dbReference type="ARBA" id="ARBA00014409"/>
    </source>
</evidence>
<evidence type="ECO:0000256" key="11">
    <source>
        <dbReference type="ARBA" id="ARBA00023285"/>
    </source>
</evidence>
<dbReference type="PRINTS" id="PR01183">
    <property type="entry name" value="RIBORDTASEM1"/>
</dbReference>
<dbReference type="GO" id="GO:0004748">
    <property type="term" value="F:ribonucleoside-diphosphate reductase activity, thioredoxin disulfide as acceptor"/>
    <property type="evidence" value="ECO:0007669"/>
    <property type="project" value="UniProtKB-EC"/>
</dbReference>
<evidence type="ECO:0000256" key="12">
    <source>
        <dbReference type="ARBA" id="ARBA00025437"/>
    </source>
</evidence>
<dbReference type="PROSITE" id="PS50943">
    <property type="entry name" value="HTH_CROC1"/>
    <property type="match status" value="1"/>
</dbReference>
<sequence length="832" mass="89462">MSAFAAPIAEQIWDMKYRLKTPEGAPVDASVEATWARVAQALASVEADPAAWAPRFEAALRDFRFLPAGRILAGAGTGRTVTLFNCFVMGTVPDSLAGIFDMLKEAALTMQQGGGIGYDFSPIRPKGAPVAGVGADASGPLSFMDVWDSMCRTIMSAGARRGAMMATLRCDHPDIEDFVDAKRDPARLRNFNLSVLATDPFMAAVEADGDWDLVFDGRVYRTLRARDLWDRIMRATYDYAEPGVIFIDRINARNNLAYAETISATNPCGEQPLPPYGACLLGSINLARLVRGAFEPGADIDQDELAELVGTAVRMMDDVVDASRFPLPQQAEEARAKRRIGLGVTGLADALILCGLRYGSPEAVARTEAWMRAVARAAYFASVELAREKGAFPLFEAEPFCASPSVQALGEDVVEAVRTHGIRNALLTSIAPTGTISLFAGNVSSGVEPVFAFAYRRKVTQRDGSKTEEEVADYAMGLWREKFGDAEPPETFVDAQTLSPADHVRMQAAAQNWVDSSISKTINVPEDIGFEAFKDVYMMAWETGCKGCTTYRPNAVTGSVLSVSAPGRSVGERLKAARKAAGLTQAALSEAAGMRVATISDIETGRSAMGLKFAERAAPVLGVTATDLLFGPGDAQNAPAASSSITSVETWHEPLDRPETLDGRTYKIKWPDSAHAIYITLNDVMENGRRRPFEIFINSKNMEHFAWTVALTRMISAVFRRGGDVSFVVEELKAVFDPRGGAWMQGRYVPSILAAIGGVIEQHMIETGFLEAGRGLSVDPAARAEAVDAEPAESGPEGGARTGAPCPSCGEYAMRMLEGCMTCQSCGFSKCG</sequence>
<accession>A0A1H2X7L6</accession>
<dbReference type="NCBIfam" id="TIGR02504">
    <property type="entry name" value="NrdJ_Z"/>
    <property type="match status" value="1"/>
</dbReference>
<dbReference type="GO" id="GO:0031419">
    <property type="term" value="F:cobalamin binding"/>
    <property type="evidence" value="ECO:0007669"/>
    <property type="project" value="UniProtKB-KW"/>
</dbReference>
<dbReference type="InterPro" id="IPR000788">
    <property type="entry name" value="RNR_lg_C"/>
</dbReference>
<dbReference type="STRING" id="356660.SAMN05444336_102639"/>
<dbReference type="PANTHER" id="PTHR43371">
    <property type="entry name" value="VITAMIN B12-DEPENDENT RIBONUCLEOTIDE REDUCTASE"/>
    <property type="match status" value="1"/>
</dbReference>
<dbReference type="EMBL" id="FNMZ01000002">
    <property type="protein sequence ID" value="SDW88870.1"/>
    <property type="molecule type" value="Genomic_DNA"/>
</dbReference>
<feature type="domain" description="HTH cro/C1-type" evidence="16">
    <location>
        <begin position="574"/>
        <end position="628"/>
    </location>
</feature>
<dbReference type="Proteomes" id="UP000199118">
    <property type="component" value="Unassembled WGS sequence"/>
</dbReference>
<comment type="similarity">
    <text evidence="2 14">Belongs to the ribonucleoside diphosphate reductase class-2 family.</text>
</comment>
<dbReference type="PANTHER" id="PTHR43371:SF1">
    <property type="entry name" value="RIBONUCLEOSIDE-DIPHOSPHATE REDUCTASE"/>
    <property type="match status" value="1"/>
</dbReference>
<evidence type="ECO:0000256" key="13">
    <source>
        <dbReference type="ARBA" id="ARBA00047754"/>
    </source>
</evidence>
<feature type="region of interest" description="Disordered" evidence="15">
    <location>
        <begin position="783"/>
        <end position="802"/>
    </location>
</feature>
<evidence type="ECO:0000256" key="8">
    <source>
        <dbReference type="ARBA" id="ARBA00023002"/>
    </source>
</evidence>
<dbReference type="GO" id="GO:0071897">
    <property type="term" value="P:DNA biosynthetic process"/>
    <property type="evidence" value="ECO:0007669"/>
    <property type="project" value="UniProtKB-KW"/>
</dbReference>
<dbReference type="EC" id="1.17.4.1" evidence="3 14"/>